<dbReference type="AlphaFoldDB" id="A0AA39XIL3"/>
<organism evidence="5 6">
    <name type="scientific">Bombardia bombarda</name>
    <dbReference type="NCBI Taxonomy" id="252184"/>
    <lineage>
        <taxon>Eukaryota</taxon>
        <taxon>Fungi</taxon>
        <taxon>Dikarya</taxon>
        <taxon>Ascomycota</taxon>
        <taxon>Pezizomycotina</taxon>
        <taxon>Sordariomycetes</taxon>
        <taxon>Sordariomycetidae</taxon>
        <taxon>Sordariales</taxon>
        <taxon>Lasiosphaeriaceae</taxon>
        <taxon>Bombardia</taxon>
    </lineage>
</organism>
<evidence type="ECO:0000313" key="5">
    <source>
        <dbReference type="EMBL" id="KAK0634256.1"/>
    </source>
</evidence>
<feature type="domain" description="FAD-binding PCMH-type" evidence="4">
    <location>
        <begin position="118"/>
        <end position="299"/>
    </location>
</feature>
<dbReference type="SUPFAM" id="SSF56176">
    <property type="entry name" value="FAD-binding/transporter-associated domain-like"/>
    <property type="match status" value="1"/>
</dbReference>
<name>A0AA39XIL3_9PEZI</name>
<dbReference type="InterPro" id="IPR016166">
    <property type="entry name" value="FAD-bd_PCMH"/>
</dbReference>
<dbReference type="InterPro" id="IPR016169">
    <property type="entry name" value="FAD-bd_PCMH_sub2"/>
</dbReference>
<evidence type="ECO:0000256" key="2">
    <source>
        <dbReference type="ARBA" id="ARBA00023002"/>
    </source>
</evidence>
<feature type="chain" id="PRO_5041292843" evidence="3">
    <location>
        <begin position="27"/>
        <end position="575"/>
    </location>
</feature>
<dbReference type="Gene3D" id="3.30.465.10">
    <property type="match status" value="2"/>
</dbReference>
<dbReference type="Proteomes" id="UP001174934">
    <property type="component" value="Unassembled WGS sequence"/>
</dbReference>
<evidence type="ECO:0000256" key="1">
    <source>
        <dbReference type="ARBA" id="ARBA00005466"/>
    </source>
</evidence>
<dbReference type="GO" id="GO:0071949">
    <property type="term" value="F:FAD binding"/>
    <property type="evidence" value="ECO:0007669"/>
    <property type="project" value="InterPro"/>
</dbReference>
<dbReference type="InterPro" id="IPR006094">
    <property type="entry name" value="Oxid_FAD_bind_N"/>
</dbReference>
<dbReference type="PANTHER" id="PTHR13878">
    <property type="entry name" value="GULONOLACTONE OXIDASE"/>
    <property type="match status" value="1"/>
</dbReference>
<sequence length="575" mass="61552">MYSSAAITLGVVVCALLSGTAHVAAAAETTCKCIPGDDCWPSAQEWADFNTTVGGKLVVPRQLASVCHNPDYDEAACNYVRKEWTQPWLHDDSSSSIMAAAVSNGTCDPFSARELPCDAGEASLSYSVNATDSLDFARAIAFAHDKNIRLVIRNTGHDYLGKSSGKWALSVWTHYMKKTEYMPQYNGTGYTGAAIRLGAGIQVEEAYMAGRAQNKLVVGGDCDTVGVVGGYLQGGGHSALSSLHGMGADSVLEWEVVDGTGRLLTASPQQNADLYWALSGGGGGTYGIVTSVVVKLHDDVPVTGVVLQFDLDPARPEAFWDAVSKYHEMMPSITAAKGMGIALITGSTFFLTPLTFPNLSRGDAETVMAPLMQKLNDQGVAYSLQVTEHPNWLTYWQQLIKPNPTQLVQNGQYGGWMVPRTLMANNYTDVQAAIKEITDAGCVFVGLALDVSHSGGSGVENSVLPAWRDAAMNVILSTAWPEGAKPSKMKALADTMTQTCVPALSRMAPDAGAYLNEADPNQPNWQKAFYGANYDKLVAIKNKYDPYHIFYATTAVGSDYYTVDSAGRLCSATTT</sequence>
<dbReference type="Pfam" id="PF01565">
    <property type="entry name" value="FAD_binding_4"/>
    <property type="match status" value="1"/>
</dbReference>
<keyword evidence="3" id="KW-0732">Signal</keyword>
<reference evidence="5" key="1">
    <citation type="submission" date="2023-06" db="EMBL/GenBank/DDBJ databases">
        <title>Genome-scale phylogeny and comparative genomics of the fungal order Sordariales.</title>
        <authorList>
            <consortium name="Lawrence Berkeley National Laboratory"/>
            <person name="Hensen N."/>
            <person name="Bonometti L."/>
            <person name="Westerberg I."/>
            <person name="Brannstrom I.O."/>
            <person name="Guillou S."/>
            <person name="Cros-Aarteil S."/>
            <person name="Calhoun S."/>
            <person name="Haridas S."/>
            <person name="Kuo A."/>
            <person name="Mondo S."/>
            <person name="Pangilinan J."/>
            <person name="Riley R."/>
            <person name="LaButti K."/>
            <person name="Andreopoulos B."/>
            <person name="Lipzen A."/>
            <person name="Chen C."/>
            <person name="Yanf M."/>
            <person name="Daum C."/>
            <person name="Ng V."/>
            <person name="Clum A."/>
            <person name="Steindorff A."/>
            <person name="Ohm R."/>
            <person name="Martin F."/>
            <person name="Silar P."/>
            <person name="Natvig D."/>
            <person name="Lalanne C."/>
            <person name="Gautier V."/>
            <person name="Ament-velasquez S.L."/>
            <person name="Kruys A."/>
            <person name="Hutchinson M.I."/>
            <person name="Powell A.J."/>
            <person name="Barry K."/>
            <person name="Miller A.N."/>
            <person name="Grigoriev I.V."/>
            <person name="Debuchy R."/>
            <person name="Gladieux P."/>
            <person name="Thoren M.H."/>
            <person name="Johannesson H."/>
        </authorList>
    </citation>
    <scope>NUCLEOTIDE SEQUENCE</scope>
    <source>
        <strain evidence="5">SMH3391-2</strain>
    </source>
</reference>
<dbReference type="PANTHER" id="PTHR13878:SF91">
    <property type="entry name" value="FAD BINDING DOMAIN PROTEIN (AFU_ORTHOLOGUE AFUA_6G12070)-RELATED"/>
    <property type="match status" value="1"/>
</dbReference>
<dbReference type="EMBL" id="JAULSR010000001">
    <property type="protein sequence ID" value="KAK0634256.1"/>
    <property type="molecule type" value="Genomic_DNA"/>
</dbReference>
<accession>A0AA39XIL3</accession>
<dbReference type="InterPro" id="IPR036318">
    <property type="entry name" value="FAD-bd_PCMH-like_sf"/>
</dbReference>
<dbReference type="PROSITE" id="PS51387">
    <property type="entry name" value="FAD_PCMH"/>
    <property type="match status" value="1"/>
</dbReference>
<dbReference type="GO" id="GO:0016491">
    <property type="term" value="F:oxidoreductase activity"/>
    <property type="evidence" value="ECO:0007669"/>
    <property type="project" value="UniProtKB-KW"/>
</dbReference>
<evidence type="ECO:0000259" key="4">
    <source>
        <dbReference type="PROSITE" id="PS51387"/>
    </source>
</evidence>
<keyword evidence="6" id="KW-1185">Reference proteome</keyword>
<gene>
    <name evidence="5" type="ORF">B0T17DRAFT_485752</name>
</gene>
<feature type="signal peptide" evidence="3">
    <location>
        <begin position="1"/>
        <end position="26"/>
    </location>
</feature>
<comment type="similarity">
    <text evidence="1">Belongs to the oxygen-dependent FAD-linked oxidoreductase family.</text>
</comment>
<protein>
    <submittedName>
        <fullName evidence="5">Isoamyl alcohol oxidase</fullName>
    </submittedName>
</protein>
<keyword evidence="2" id="KW-0560">Oxidoreductase</keyword>
<evidence type="ECO:0000313" key="6">
    <source>
        <dbReference type="Proteomes" id="UP001174934"/>
    </source>
</evidence>
<comment type="caution">
    <text evidence="5">The sequence shown here is derived from an EMBL/GenBank/DDBJ whole genome shotgun (WGS) entry which is preliminary data.</text>
</comment>
<dbReference type="InterPro" id="IPR050432">
    <property type="entry name" value="FAD-linked_Oxidoreductases_BP"/>
</dbReference>
<dbReference type="InterPro" id="IPR012951">
    <property type="entry name" value="BBE"/>
</dbReference>
<dbReference type="Pfam" id="PF08031">
    <property type="entry name" value="BBE"/>
    <property type="match status" value="1"/>
</dbReference>
<evidence type="ECO:0000256" key="3">
    <source>
        <dbReference type="SAM" id="SignalP"/>
    </source>
</evidence>
<proteinExistence type="inferred from homology"/>